<feature type="region of interest" description="Disordered" evidence="4">
    <location>
        <begin position="1"/>
        <end position="90"/>
    </location>
</feature>
<feature type="compositionally biased region" description="Basic and acidic residues" evidence="4">
    <location>
        <begin position="27"/>
        <end position="38"/>
    </location>
</feature>
<reference evidence="6" key="1">
    <citation type="submission" date="2023-03" db="EMBL/GenBank/DDBJ databases">
        <title>Mating type loci evolution in Malassezia.</title>
        <authorList>
            <person name="Coelho M.A."/>
        </authorList>
    </citation>
    <scope>NUCLEOTIDE SEQUENCE</scope>
    <source>
        <strain evidence="6">CBS 9557</strain>
    </source>
</reference>
<dbReference type="SUPFAM" id="SSF47459">
    <property type="entry name" value="HLH, helix-loop-helix DNA-binding domain"/>
    <property type="match status" value="1"/>
</dbReference>
<evidence type="ECO:0000313" key="6">
    <source>
        <dbReference type="EMBL" id="WFD27387.1"/>
    </source>
</evidence>
<protein>
    <recommendedName>
        <fullName evidence="5">BHLH domain-containing protein</fullName>
    </recommendedName>
</protein>
<feature type="domain" description="BHLH" evidence="5">
    <location>
        <begin position="191"/>
        <end position="242"/>
    </location>
</feature>
<dbReference type="PANTHER" id="PTHR10328">
    <property type="entry name" value="PROTEIN MAX MYC-ASSOCIATED FACTOR X"/>
    <property type="match status" value="1"/>
</dbReference>
<dbReference type="AlphaFoldDB" id="A0AAF0EJ91"/>
<feature type="coiled-coil region" evidence="3">
    <location>
        <begin position="233"/>
        <end position="260"/>
    </location>
</feature>
<feature type="region of interest" description="Disordered" evidence="4">
    <location>
        <begin position="305"/>
        <end position="334"/>
    </location>
</feature>
<feature type="compositionally biased region" description="Low complexity" evidence="4">
    <location>
        <begin position="148"/>
        <end position="157"/>
    </location>
</feature>
<evidence type="ECO:0000256" key="2">
    <source>
        <dbReference type="ARBA" id="ARBA00023242"/>
    </source>
</evidence>
<evidence type="ECO:0000256" key="1">
    <source>
        <dbReference type="ARBA" id="ARBA00023125"/>
    </source>
</evidence>
<evidence type="ECO:0000256" key="3">
    <source>
        <dbReference type="SAM" id="Coils"/>
    </source>
</evidence>
<dbReference type="GO" id="GO:0003677">
    <property type="term" value="F:DNA binding"/>
    <property type="evidence" value="ECO:0007669"/>
    <property type="project" value="UniProtKB-KW"/>
</dbReference>
<evidence type="ECO:0000259" key="5">
    <source>
        <dbReference type="SMART" id="SM00353"/>
    </source>
</evidence>
<keyword evidence="3" id="KW-0175">Coiled coil</keyword>
<keyword evidence="2" id="KW-0539">Nucleus</keyword>
<feature type="region of interest" description="Disordered" evidence="4">
    <location>
        <begin position="383"/>
        <end position="439"/>
    </location>
</feature>
<dbReference type="InterPro" id="IPR011598">
    <property type="entry name" value="bHLH_dom"/>
</dbReference>
<dbReference type="EMBL" id="CP119895">
    <property type="protein sequence ID" value="WFD27387.1"/>
    <property type="molecule type" value="Genomic_DNA"/>
</dbReference>
<gene>
    <name evidence="6" type="ORF">MNAN1_002383</name>
</gene>
<dbReference type="PANTHER" id="PTHR10328:SF15">
    <property type="entry name" value="BHLH TRANSCRIPTION FACTOR"/>
    <property type="match status" value="1"/>
</dbReference>
<dbReference type="Proteomes" id="UP001213623">
    <property type="component" value="Chromosome 4"/>
</dbReference>
<feature type="compositionally biased region" description="Polar residues" evidence="4">
    <location>
        <begin position="51"/>
        <end position="64"/>
    </location>
</feature>
<accession>A0AAF0EJ91</accession>
<keyword evidence="1" id="KW-0238">DNA-binding</keyword>
<organism evidence="6 7">
    <name type="scientific">Malassezia nana</name>
    <dbReference type="NCBI Taxonomy" id="180528"/>
    <lineage>
        <taxon>Eukaryota</taxon>
        <taxon>Fungi</taxon>
        <taxon>Dikarya</taxon>
        <taxon>Basidiomycota</taxon>
        <taxon>Ustilaginomycotina</taxon>
        <taxon>Malasseziomycetes</taxon>
        <taxon>Malasseziales</taxon>
        <taxon>Malasseziaceae</taxon>
        <taxon>Malassezia</taxon>
    </lineage>
</organism>
<feature type="region of interest" description="Disordered" evidence="4">
    <location>
        <begin position="137"/>
        <end position="166"/>
    </location>
</feature>
<sequence>MHAAASKPEGSELAFQSGHPPAYPHGAESKKDAGDHASMDPNLTGPRRTEGTQSGYPNVRQDQQPYRLDLLQTDPSLDSNAPLPGDSAEADHVSRAFPFLSNTMATQDGDARASIFPPNFSGVGAPPDGAGNMAYKKSDTDALGGSSGSAEAAGAPSLHGKAPRGASYDAIVPEKKETPYSRSPSLRVTHKIAERKRRKEMKDLFDELKDYVPVDRGPKTSKGDILTKAVLQFQTLHREREQLIEALEAAHHELNQLRQVAGSSEHAGAAAAAAALPQHVYSHSSAPPASYLPRATDARLHEHLPLGRNDKSETAPPTAGSVGMSSGTPRSNEFLPDLRLDRLRQADDNVHPNFKQLEHGAGVLDQSLSASRSFQPEPYQAGLVPSELPSGQEATTMESDAGAHVGRQAPRDQAFAASRYMPHEGDMMQDDAPSSASAM</sequence>
<dbReference type="SMART" id="SM00353">
    <property type="entry name" value="HLH"/>
    <property type="match status" value="1"/>
</dbReference>
<proteinExistence type="predicted"/>
<dbReference type="GO" id="GO:0090575">
    <property type="term" value="C:RNA polymerase II transcription regulator complex"/>
    <property type="evidence" value="ECO:0007669"/>
    <property type="project" value="TreeGrafter"/>
</dbReference>
<evidence type="ECO:0000313" key="7">
    <source>
        <dbReference type="Proteomes" id="UP001213623"/>
    </source>
</evidence>
<dbReference type="GO" id="GO:0003700">
    <property type="term" value="F:DNA-binding transcription factor activity"/>
    <property type="evidence" value="ECO:0007669"/>
    <property type="project" value="TreeGrafter"/>
</dbReference>
<keyword evidence="7" id="KW-1185">Reference proteome</keyword>
<dbReference type="Pfam" id="PF00010">
    <property type="entry name" value="HLH"/>
    <property type="match status" value="1"/>
</dbReference>
<dbReference type="Gene3D" id="4.10.280.10">
    <property type="entry name" value="Helix-loop-helix DNA-binding domain"/>
    <property type="match status" value="1"/>
</dbReference>
<dbReference type="GO" id="GO:0045944">
    <property type="term" value="P:positive regulation of transcription by RNA polymerase II"/>
    <property type="evidence" value="ECO:0007669"/>
    <property type="project" value="TreeGrafter"/>
</dbReference>
<dbReference type="GO" id="GO:0046983">
    <property type="term" value="F:protein dimerization activity"/>
    <property type="evidence" value="ECO:0007669"/>
    <property type="project" value="InterPro"/>
</dbReference>
<name>A0AAF0EJ91_9BASI</name>
<dbReference type="InterPro" id="IPR036638">
    <property type="entry name" value="HLH_DNA-bd_sf"/>
</dbReference>
<evidence type="ECO:0000256" key="4">
    <source>
        <dbReference type="SAM" id="MobiDB-lite"/>
    </source>
</evidence>